<dbReference type="PROSITE" id="PS50043">
    <property type="entry name" value="HTH_LUXR_2"/>
    <property type="match status" value="1"/>
</dbReference>
<sequence length="230" mass="25738">MDRVRALTADAIDIALSNAPAAERRNDLGEVLLKLLDAEVFVSYVCDPTGPYSDPVEIHLGSDMVAAYEGHFRHVDRLTPTLFRRRATSRVTLVRGHSDEFVHDFLHRRNMHHGMNYFPSATDVGTVDLRVWRGSRQRPFDVEDGRTLQSLGDLVSRLWAPETPSSVPQLTPREAEVAALVARGYADREICAELGMSAPTLRTHLRHAFDKTGASNRAGLATFFLTHHQK</sequence>
<dbReference type="AlphaFoldDB" id="A0A399JC45"/>
<dbReference type="GO" id="GO:0003677">
    <property type="term" value="F:DNA binding"/>
    <property type="evidence" value="ECO:0007669"/>
    <property type="project" value="UniProtKB-KW"/>
</dbReference>
<dbReference type="SMART" id="SM00421">
    <property type="entry name" value="HTH_LUXR"/>
    <property type="match status" value="1"/>
</dbReference>
<dbReference type="EMBL" id="QQXK01000016">
    <property type="protein sequence ID" value="RII42107.1"/>
    <property type="molecule type" value="Genomic_DNA"/>
</dbReference>
<dbReference type="CDD" id="cd06170">
    <property type="entry name" value="LuxR_C_like"/>
    <property type="match status" value="1"/>
</dbReference>
<dbReference type="PRINTS" id="PR00038">
    <property type="entry name" value="HTHLUXR"/>
</dbReference>
<name>A0A399JC45_9MICC</name>
<dbReference type="InterPro" id="IPR036388">
    <property type="entry name" value="WH-like_DNA-bd_sf"/>
</dbReference>
<evidence type="ECO:0000313" key="6">
    <source>
        <dbReference type="Proteomes" id="UP000265419"/>
    </source>
</evidence>
<keyword evidence="2" id="KW-0238">DNA-binding</keyword>
<feature type="domain" description="HTH luxR-type" evidence="4">
    <location>
        <begin position="163"/>
        <end position="228"/>
    </location>
</feature>
<dbReference type="PANTHER" id="PTHR44688">
    <property type="entry name" value="DNA-BINDING TRANSCRIPTIONAL ACTIVATOR DEVR_DOSR"/>
    <property type="match status" value="1"/>
</dbReference>
<comment type="caution">
    <text evidence="5">The sequence shown here is derived from an EMBL/GenBank/DDBJ whole genome shotgun (WGS) entry which is preliminary data.</text>
</comment>
<dbReference type="InterPro" id="IPR000792">
    <property type="entry name" value="Tscrpt_reg_LuxR_C"/>
</dbReference>
<keyword evidence="3" id="KW-0804">Transcription</keyword>
<dbReference type="SUPFAM" id="SSF46894">
    <property type="entry name" value="C-terminal effector domain of the bipartite response regulators"/>
    <property type="match status" value="1"/>
</dbReference>
<gene>
    <name evidence="5" type="ORF">DWB68_09305</name>
</gene>
<dbReference type="RefSeq" id="WP_119424863.1">
    <property type="nucleotide sequence ID" value="NZ_QQXK01000016.1"/>
</dbReference>
<evidence type="ECO:0000256" key="3">
    <source>
        <dbReference type="ARBA" id="ARBA00023163"/>
    </source>
</evidence>
<dbReference type="Gene3D" id="1.10.10.10">
    <property type="entry name" value="Winged helix-like DNA-binding domain superfamily/Winged helix DNA-binding domain"/>
    <property type="match status" value="1"/>
</dbReference>
<proteinExistence type="predicted"/>
<dbReference type="GO" id="GO:0006355">
    <property type="term" value="P:regulation of DNA-templated transcription"/>
    <property type="evidence" value="ECO:0007669"/>
    <property type="project" value="InterPro"/>
</dbReference>
<accession>A0A399JC45</accession>
<evidence type="ECO:0000256" key="2">
    <source>
        <dbReference type="ARBA" id="ARBA00023125"/>
    </source>
</evidence>
<organism evidence="5 6">
    <name type="scientific">Galactobacter valiniphilus</name>
    <dbReference type="NCBI Taxonomy" id="2676122"/>
    <lineage>
        <taxon>Bacteria</taxon>
        <taxon>Bacillati</taxon>
        <taxon>Actinomycetota</taxon>
        <taxon>Actinomycetes</taxon>
        <taxon>Micrococcales</taxon>
        <taxon>Micrococcaceae</taxon>
        <taxon>Galactobacter</taxon>
    </lineage>
</organism>
<dbReference type="Pfam" id="PF00196">
    <property type="entry name" value="GerE"/>
    <property type="match status" value="1"/>
</dbReference>
<dbReference type="PANTHER" id="PTHR44688:SF16">
    <property type="entry name" value="DNA-BINDING TRANSCRIPTIONAL ACTIVATOR DEVR_DOSR"/>
    <property type="match status" value="1"/>
</dbReference>
<protein>
    <submittedName>
        <fullName evidence="5">LuxR family transcriptional regulator</fullName>
    </submittedName>
</protein>
<reference evidence="5 6" key="1">
    <citation type="submission" date="2018-07" db="EMBL/GenBank/DDBJ databases">
        <title>Arthrobacter sp. nov., isolated from raw cow's milk with high bacterial count.</title>
        <authorList>
            <person name="Hahne J."/>
            <person name="Isele D."/>
            <person name="Lipski A."/>
        </authorList>
    </citation>
    <scope>NUCLEOTIDE SEQUENCE [LARGE SCALE GENOMIC DNA]</scope>
    <source>
        <strain evidence="5 6">JZ R-35</strain>
    </source>
</reference>
<keyword evidence="1" id="KW-0805">Transcription regulation</keyword>
<keyword evidence="6" id="KW-1185">Reference proteome</keyword>
<evidence type="ECO:0000313" key="5">
    <source>
        <dbReference type="EMBL" id="RII42107.1"/>
    </source>
</evidence>
<dbReference type="InterPro" id="IPR016032">
    <property type="entry name" value="Sig_transdc_resp-reg_C-effctor"/>
</dbReference>
<evidence type="ECO:0000259" key="4">
    <source>
        <dbReference type="PROSITE" id="PS50043"/>
    </source>
</evidence>
<dbReference type="Proteomes" id="UP000265419">
    <property type="component" value="Unassembled WGS sequence"/>
</dbReference>
<evidence type="ECO:0000256" key="1">
    <source>
        <dbReference type="ARBA" id="ARBA00023015"/>
    </source>
</evidence>